<keyword evidence="2" id="KW-0238">DNA-binding</keyword>
<sequence>MSTRPLTIGVLARATGTNIETIRYYEREGLLPRPERTQGNYRAYEPSHLQRLAFIRRSRDLGFSLPQVRALLSLSDDKSRSCAAIDEIAMEHRKAVEQKIRDLRALKSELDHLIDQCSCGTVAECRIIESLSPATLAS</sequence>
<evidence type="ECO:0000256" key="2">
    <source>
        <dbReference type="ARBA" id="ARBA00023125"/>
    </source>
</evidence>
<feature type="domain" description="HTH merR-type" evidence="5">
    <location>
        <begin position="5"/>
        <end position="74"/>
    </location>
</feature>
<dbReference type="InterPro" id="IPR047057">
    <property type="entry name" value="MerR_fam"/>
</dbReference>
<keyword evidence="7" id="KW-1185">Reference proteome</keyword>
<dbReference type="RefSeq" id="WP_306942173.1">
    <property type="nucleotide sequence ID" value="NZ_CP132976.1"/>
</dbReference>
<dbReference type="PANTHER" id="PTHR30204:SF92">
    <property type="entry name" value="HTH-TYPE TRANSCRIPTIONAL REGULATOR ZNTR"/>
    <property type="match status" value="1"/>
</dbReference>
<dbReference type="PROSITE" id="PS50937">
    <property type="entry name" value="HTH_MERR_2"/>
    <property type="match status" value="1"/>
</dbReference>
<keyword evidence="3" id="KW-0804">Transcription</keyword>
<evidence type="ECO:0000313" key="6">
    <source>
        <dbReference type="EMBL" id="WMD19701.1"/>
    </source>
</evidence>
<dbReference type="Pfam" id="PF09278">
    <property type="entry name" value="MerR-DNA-bind"/>
    <property type="match status" value="1"/>
</dbReference>
<reference evidence="6 7" key="1">
    <citation type="submission" date="2023-08" db="EMBL/GenBank/DDBJ databases">
        <title>Achromobacter seleniivolatilans sp. nov., isolated from seleniferous soil.</title>
        <authorList>
            <person name="Zhang S."/>
            <person name="Li K."/>
            <person name="Peng J."/>
            <person name="Zhao Q."/>
            <person name="Wang H."/>
            <person name="Guo Y."/>
        </authorList>
    </citation>
    <scope>NUCLEOTIDE SEQUENCE [LARGE SCALE GENOMIC DNA]</scope>
    <source>
        <strain evidence="6 7">R39</strain>
    </source>
</reference>
<dbReference type="PANTHER" id="PTHR30204">
    <property type="entry name" value="REDOX-CYCLING DRUG-SENSING TRANSCRIPTIONAL ACTIVATOR SOXR"/>
    <property type="match status" value="1"/>
</dbReference>
<dbReference type="InterPro" id="IPR000551">
    <property type="entry name" value="MerR-type_HTH_dom"/>
</dbReference>
<gene>
    <name evidence="6" type="ORF">RAS12_24260</name>
</gene>
<evidence type="ECO:0000259" key="5">
    <source>
        <dbReference type="PROSITE" id="PS50937"/>
    </source>
</evidence>
<dbReference type="Gene3D" id="1.10.1660.10">
    <property type="match status" value="1"/>
</dbReference>
<dbReference type="CDD" id="cd04785">
    <property type="entry name" value="HTH_CadR-PbrR-like"/>
    <property type="match status" value="1"/>
</dbReference>
<dbReference type="InterPro" id="IPR009061">
    <property type="entry name" value="DNA-bd_dom_put_sf"/>
</dbReference>
<dbReference type="PRINTS" id="PR00040">
    <property type="entry name" value="HTHMERR"/>
</dbReference>
<keyword evidence="1" id="KW-0805">Transcription regulation</keyword>
<feature type="coiled-coil region" evidence="4">
    <location>
        <begin position="89"/>
        <end position="116"/>
    </location>
</feature>
<dbReference type="SUPFAM" id="SSF46955">
    <property type="entry name" value="Putative DNA-binding domain"/>
    <property type="match status" value="1"/>
</dbReference>
<accession>A0ABY9LY51</accession>
<organism evidence="6 7">
    <name type="scientific">Achromobacter seleniivolatilans</name>
    <dbReference type="NCBI Taxonomy" id="3047478"/>
    <lineage>
        <taxon>Bacteria</taxon>
        <taxon>Pseudomonadati</taxon>
        <taxon>Pseudomonadota</taxon>
        <taxon>Betaproteobacteria</taxon>
        <taxon>Burkholderiales</taxon>
        <taxon>Alcaligenaceae</taxon>
        <taxon>Achromobacter</taxon>
    </lineage>
</organism>
<name>A0ABY9LY51_9BURK</name>
<proteinExistence type="predicted"/>
<keyword evidence="4" id="KW-0175">Coiled coil</keyword>
<dbReference type="InterPro" id="IPR015358">
    <property type="entry name" value="Tscrpt_reg_MerR_DNA-bd"/>
</dbReference>
<protein>
    <submittedName>
        <fullName evidence="6">Helix-turn-helix domain-containing protein</fullName>
    </submittedName>
</protein>
<evidence type="ECO:0000313" key="7">
    <source>
        <dbReference type="Proteomes" id="UP001234798"/>
    </source>
</evidence>
<dbReference type="Pfam" id="PF00376">
    <property type="entry name" value="MerR"/>
    <property type="match status" value="1"/>
</dbReference>
<dbReference type="Proteomes" id="UP001234798">
    <property type="component" value="Chromosome"/>
</dbReference>
<evidence type="ECO:0000256" key="1">
    <source>
        <dbReference type="ARBA" id="ARBA00023015"/>
    </source>
</evidence>
<dbReference type="EMBL" id="CP132976">
    <property type="protein sequence ID" value="WMD19701.1"/>
    <property type="molecule type" value="Genomic_DNA"/>
</dbReference>
<dbReference type="SMART" id="SM00422">
    <property type="entry name" value="HTH_MERR"/>
    <property type="match status" value="1"/>
</dbReference>
<evidence type="ECO:0000256" key="3">
    <source>
        <dbReference type="ARBA" id="ARBA00023163"/>
    </source>
</evidence>
<evidence type="ECO:0000256" key="4">
    <source>
        <dbReference type="SAM" id="Coils"/>
    </source>
</evidence>